<comment type="similarity">
    <text evidence="1">To bacterial alkanal monooxygenase alpha and beta chains.</text>
</comment>
<dbReference type="Pfam" id="PF00296">
    <property type="entry name" value="Bac_luciferase"/>
    <property type="match status" value="1"/>
</dbReference>
<accession>A0ABU0I029</accession>
<gene>
    <name evidence="3" type="ORF">QO012_002454</name>
</gene>
<feature type="domain" description="Luciferase-like" evidence="2">
    <location>
        <begin position="5"/>
        <end position="303"/>
    </location>
</feature>
<dbReference type="PANTHER" id="PTHR30137">
    <property type="entry name" value="LUCIFERASE-LIKE MONOOXYGENASE"/>
    <property type="match status" value="1"/>
</dbReference>
<protein>
    <submittedName>
        <fullName evidence="3">Luciferase family oxidoreductase group 1</fullName>
    </submittedName>
</protein>
<dbReference type="InterPro" id="IPR036661">
    <property type="entry name" value="Luciferase-like_sf"/>
</dbReference>
<reference evidence="3 4" key="1">
    <citation type="submission" date="2023-07" db="EMBL/GenBank/DDBJ databases">
        <title>Genomic Encyclopedia of Type Strains, Phase IV (KMG-IV): sequencing the most valuable type-strain genomes for metagenomic binning, comparative biology and taxonomic classification.</title>
        <authorList>
            <person name="Goeker M."/>
        </authorList>
    </citation>
    <scope>NUCLEOTIDE SEQUENCE [LARGE SCALE GENOMIC DNA]</scope>
    <source>
        <strain evidence="3 4">DSM 19013</strain>
    </source>
</reference>
<dbReference type="InterPro" id="IPR011251">
    <property type="entry name" value="Luciferase-like_dom"/>
</dbReference>
<dbReference type="SUPFAM" id="SSF51679">
    <property type="entry name" value="Bacterial luciferase-like"/>
    <property type="match status" value="1"/>
</dbReference>
<dbReference type="Gene3D" id="3.20.20.30">
    <property type="entry name" value="Luciferase-like domain"/>
    <property type="match status" value="1"/>
</dbReference>
<evidence type="ECO:0000259" key="2">
    <source>
        <dbReference type="Pfam" id="PF00296"/>
    </source>
</evidence>
<evidence type="ECO:0000313" key="4">
    <source>
        <dbReference type="Proteomes" id="UP001231124"/>
    </source>
</evidence>
<dbReference type="Proteomes" id="UP001231124">
    <property type="component" value="Unassembled WGS sequence"/>
</dbReference>
<proteinExistence type="predicted"/>
<dbReference type="NCBIfam" id="TIGR03558">
    <property type="entry name" value="oxido_grp_1"/>
    <property type="match status" value="1"/>
</dbReference>
<dbReference type="RefSeq" id="WP_238202157.1">
    <property type="nucleotide sequence ID" value="NZ_BPQE01000009.1"/>
</dbReference>
<organism evidence="3 4">
    <name type="scientific">Methylobacterium aerolatum</name>
    <dbReference type="NCBI Taxonomy" id="418708"/>
    <lineage>
        <taxon>Bacteria</taxon>
        <taxon>Pseudomonadati</taxon>
        <taxon>Pseudomonadota</taxon>
        <taxon>Alphaproteobacteria</taxon>
        <taxon>Hyphomicrobiales</taxon>
        <taxon>Methylobacteriaceae</taxon>
        <taxon>Methylobacterium</taxon>
    </lineage>
</organism>
<evidence type="ECO:0000256" key="1">
    <source>
        <dbReference type="ARBA" id="ARBA00007789"/>
    </source>
</evidence>
<evidence type="ECO:0000313" key="3">
    <source>
        <dbReference type="EMBL" id="MDQ0447949.1"/>
    </source>
</evidence>
<comment type="caution">
    <text evidence="3">The sequence shown here is derived from an EMBL/GenBank/DDBJ whole genome shotgun (WGS) entry which is preliminary data.</text>
</comment>
<dbReference type="InterPro" id="IPR050766">
    <property type="entry name" value="Bact_Lucif_Oxidored"/>
</dbReference>
<dbReference type="PANTHER" id="PTHR30137:SF6">
    <property type="entry name" value="LUCIFERASE-LIKE MONOOXYGENASE"/>
    <property type="match status" value="1"/>
</dbReference>
<dbReference type="EMBL" id="JAUSVP010000006">
    <property type="protein sequence ID" value="MDQ0447949.1"/>
    <property type="molecule type" value="Genomic_DNA"/>
</dbReference>
<name>A0ABU0I029_9HYPH</name>
<sequence>MIPLSVLDLSFVSADSTPAQALHDTLALARHVDTLGYRRYWLAEHHALPNVASPAPEIMIGQIAAATTRLRVGSGGIMLPNHAPLMVAERFRMLEALFPGRIDLGLGRAPGTDGITARALRRREAPSGNGGDDFLDRLQELLFWDQGFPEGHPFRSIVASPAGVPLPPLFLLGSSDYSAQVAAQIGAGFGFAQHFAGMPAEGPMRAYRQRFEPSRLGPKPHAILAVAAICAPTDAEAERLAASARLSTLRRERGEYRPLPSLAEALDYPYTPAERARIEQGRDRLHVGAPETLRARLAALAESVQADELMIVTAVPDRAARHDSYRLLAEAWGLQGA</sequence>
<dbReference type="InterPro" id="IPR019949">
    <property type="entry name" value="CmoO-like"/>
</dbReference>
<keyword evidence="4" id="KW-1185">Reference proteome</keyword>